<dbReference type="InterPro" id="IPR044965">
    <property type="entry name" value="Glyco_hydro_17_plant"/>
</dbReference>
<protein>
    <recommendedName>
        <fullName evidence="7">Glucan endo-1,3-beta-D-glucosidase</fullName>
    </recommendedName>
</protein>
<name>A0A9R1X4V0_LACSA</name>
<dbReference type="PANTHER" id="PTHR32227">
    <property type="entry name" value="GLUCAN ENDO-1,3-BETA-GLUCOSIDASE BG1-RELATED-RELATED"/>
    <property type="match status" value="1"/>
</dbReference>
<dbReference type="GO" id="GO:0004553">
    <property type="term" value="F:hydrolase activity, hydrolyzing O-glycosyl compounds"/>
    <property type="evidence" value="ECO:0007669"/>
    <property type="project" value="InterPro"/>
</dbReference>
<dbReference type="Proteomes" id="UP000235145">
    <property type="component" value="Unassembled WGS sequence"/>
</dbReference>
<dbReference type="EMBL" id="NBSK02000006">
    <property type="protein sequence ID" value="KAJ0200815.1"/>
    <property type="molecule type" value="Genomic_DNA"/>
</dbReference>
<organism evidence="5 6">
    <name type="scientific">Lactuca sativa</name>
    <name type="common">Garden lettuce</name>
    <dbReference type="NCBI Taxonomy" id="4236"/>
    <lineage>
        <taxon>Eukaryota</taxon>
        <taxon>Viridiplantae</taxon>
        <taxon>Streptophyta</taxon>
        <taxon>Embryophyta</taxon>
        <taxon>Tracheophyta</taxon>
        <taxon>Spermatophyta</taxon>
        <taxon>Magnoliopsida</taxon>
        <taxon>eudicotyledons</taxon>
        <taxon>Gunneridae</taxon>
        <taxon>Pentapetalae</taxon>
        <taxon>asterids</taxon>
        <taxon>campanulids</taxon>
        <taxon>Asterales</taxon>
        <taxon>Asteraceae</taxon>
        <taxon>Cichorioideae</taxon>
        <taxon>Cichorieae</taxon>
        <taxon>Lactucinae</taxon>
        <taxon>Lactuca</taxon>
    </lineage>
</organism>
<dbReference type="Pfam" id="PF00332">
    <property type="entry name" value="Glyco_hydro_17"/>
    <property type="match status" value="2"/>
</dbReference>
<proteinExistence type="inferred from homology"/>
<dbReference type="InterPro" id="IPR000490">
    <property type="entry name" value="Glyco_hydro_17"/>
</dbReference>
<dbReference type="GO" id="GO:0005975">
    <property type="term" value="P:carbohydrate metabolic process"/>
    <property type="evidence" value="ECO:0007669"/>
    <property type="project" value="InterPro"/>
</dbReference>
<dbReference type="SUPFAM" id="SSF51445">
    <property type="entry name" value="(Trans)glycosidases"/>
    <property type="match status" value="1"/>
</dbReference>
<dbReference type="InterPro" id="IPR017853">
    <property type="entry name" value="GH"/>
</dbReference>
<dbReference type="AlphaFoldDB" id="A0A9R1X4V0"/>
<keyword evidence="6" id="KW-1185">Reference proteome</keyword>
<comment type="caution">
    <text evidence="5">The sequence shown here is derived from an EMBL/GenBank/DDBJ whole genome shotgun (WGS) entry which is preliminary data.</text>
</comment>
<evidence type="ECO:0000256" key="1">
    <source>
        <dbReference type="ARBA" id="ARBA00008773"/>
    </source>
</evidence>
<evidence type="ECO:0000313" key="5">
    <source>
        <dbReference type="EMBL" id="KAJ0200815.1"/>
    </source>
</evidence>
<keyword evidence="2" id="KW-0378">Hydrolase</keyword>
<evidence type="ECO:0000256" key="4">
    <source>
        <dbReference type="RuleBase" id="RU004335"/>
    </source>
</evidence>
<accession>A0A9R1X4V0</accession>
<dbReference type="Gene3D" id="3.20.20.80">
    <property type="entry name" value="Glycosidases"/>
    <property type="match status" value="2"/>
</dbReference>
<keyword evidence="3" id="KW-0326">Glycosidase</keyword>
<comment type="similarity">
    <text evidence="1 4">Belongs to the glycosyl hydrolase 17 family.</text>
</comment>
<sequence length="322" mass="35434">MRIVFNTTSTSKTSYKMDSFVPLISVLCVFIIHLSSLVDGGGIGIKSLTVDNLPPLDQFVTLLKSRNISQIRLFSPDLKILNALQNSEIQVIIGTFNQDIAILAGDINFAKAWVQTNIIPYIQTITFRCISIGNEVIPAVGIYALASSSPPLTGDFSGDVKPGIEHIKCLLANNGFPLLITTYPYFSYIHEPSSIQLQFVLFTSPDVVARDESLGYMNMFDAMVDAVYSALEKVGAGGVEVVIYESGWPLQGNGDFTTTELARTYNQNLLSHVHGSGTPKKPDKNVEAYVFALFNENQKDSGVEQHFGLFNPDMTEVYHVDF</sequence>
<evidence type="ECO:0008006" key="7">
    <source>
        <dbReference type="Google" id="ProtNLM"/>
    </source>
</evidence>
<evidence type="ECO:0000313" key="6">
    <source>
        <dbReference type="Proteomes" id="UP000235145"/>
    </source>
</evidence>
<evidence type="ECO:0000256" key="3">
    <source>
        <dbReference type="ARBA" id="ARBA00023295"/>
    </source>
</evidence>
<gene>
    <name evidence="5" type="ORF">LSAT_V11C600299390</name>
</gene>
<reference evidence="5 6" key="1">
    <citation type="journal article" date="2017" name="Nat. Commun.">
        <title>Genome assembly with in vitro proximity ligation data and whole-genome triplication in lettuce.</title>
        <authorList>
            <person name="Reyes-Chin-Wo S."/>
            <person name="Wang Z."/>
            <person name="Yang X."/>
            <person name="Kozik A."/>
            <person name="Arikit S."/>
            <person name="Song C."/>
            <person name="Xia L."/>
            <person name="Froenicke L."/>
            <person name="Lavelle D.O."/>
            <person name="Truco M.J."/>
            <person name="Xia R."/>
            <person name="Zhu S."/>
            <person name="Xu C."/>
            <person name="Xu H."/>
            <person name="Xu X."/>
            <person name="Cox K."/>
            <person name="Korf I."/>
            <person name="Meyers B.C."/>
            <person name="Michelmore R.W."/>
        </authorList>
    </citation>
    <scope>NUCLEOTIDE SEQUENCE [LARGE SCALE GENOMIC DNA]</scope>
    <source>
        <strain evidence="6">cv. Salinas</strain>
        <tissue evidence="5">Seedlings</tissue>
    </source>
</reference>
<evidence type="ECO:0000256" key="2">
    <source>
        <dbReference type="ARBA" id="ARBA00022801"/>
    </source>
</evidence>